<keyword evidence="7 9" id="KW-0472">Membrane</keyword>
<evidence type="ECO:0000256" key="1">
    <source>
        <dbReference type="ARBA" id="ARBA00004370"/>
    </source>
</evidence>
<keyword evidence="6 9" id="KW-1133">Transmembrane helix</keyword>
<sequence>MVALLFGIVVLFMLVLVIYFFCSGVLNSMVNFGCNWGSVYECGFFSSVLNLNCFSFTYFFLLVMFVVFDLEISLLLNMFGQGLLFYNFFYYYFFLIILFLGFIIELFSGYVRWFY</sequence>
<evidence type="ECO:0000256" key="5">
    <source>
        <dbReference type="ARBA" id="ARBA00022692"/>
    </source>
</evidence>
<feature type="transmembrane region" description="Helical" evidence="9">
    <location>
        <begin position="88"/>
        <end position="111"/>
    </location>
</feature>
<evidence type="ECO:0000256" key="3">
    <source>
        <dbReference type="ARBA" id="ARBA00021007"/>
    </source>
</evidence>
<comment type="subcellular location">
    <subcellularLocation>
        <location evidence="1">Membrane</location>
    </subcellularLocation>
    <subcellularLocation>
        <location evidence="9">Mitochondrion membrane</location>
        <topology evidence="9">Multi-pass membrane protein</topology>
    </subcellularLocation>
</comment>
<accession>A0A068PRS8</accession>
<dbReference type="InterPro" id="IPR000440">
    <property type="entry name" value="NADH_UbQ/plastoQ_OxRdtase_su3"/>
</dbReference>
<protein>
    <recommendedName>
        <fullName evidence="3 9">NADH-ubiquinone oxidoreductase chain 3</fullName>
        <ecNumber evidence="9">7.1.1.2</ecNumber>
    </recommendedName>
</protein>
<organism evidence="10">
    <name type="scientific">Taenia regis</name>
    <dbReference type="NCBI Taxonomy" id="432622"/>
    <lineage>
        <taxon>Eukaryota</taxon>
        <taxon>Metazoa</taxon>
        <taxon>Spiralia</taxon>
        <taxon>Lophotrochozoa</taxon>
        <taxon>Platyhelminthes</taxon>
        <taxon>Cestoda</taxon>
        <taxon>Eucestoda</taxon>
        <taxon>Cyclophyllidea</taxon>
        <taxon>Taeniidae</taxon>
        <taxon>Taenia</taxon>
    </lineage>
</organism>
<evidence type="ECO:0000256" key="9">
    <source>
        <dbReference type="RuleBase" id="RU003640"/>
    </source>
</evidence>
<evidence type="ECO:0000313" key="10">
    <source>
        <dbReference type="EMBL" id="BAP10785.1"/>
    </source>
</evidence>
<keyword evidence="9" id="KW-0520">NAD</keyword>
<evidence type="ECO:0000256" key="2">
    <source>
        <dbReference type="ARBA" id="ARBA00008472"/>
    </source>
</evidence>
<feature type="transmembrane region" description="Helical" evidence="9">
    <location>
        <begin position="42"/>
        <end position="68"/>
    </location>
</feature>
<dbReference type="Gene3D" id="1.20.58.1610">
    <property type="entry name" value="NADH:ubiquinone/plastoquinone oxidoreductase, chain 3"/>
    <property type="match status" value="1"/>
</dbReference>
<proteinExistence type="inferred from homology"/>
<dbReference type="GO" id="GO:0031966">
    <property type="term" value="C:mitochondrial membrane"/>
    <property type="evidence" value="ECO:0007669"/>
    <property type="project" value="UniProtKB-SubCell"/>
</dbReference>
<geneLocation type="mitochondrion" evidence="10"/>
<evidence type="ECO:0000256" key="4">
    <source>
        <dbReference type="ARBA" id="ARBA00022448"/>
    </source>
</evidence>
<evidence type="ECO:0000256" key="6">
    <source>
        <dbReference type="ARBA" id="ARBA00022989"/>
    </source>
</evidence>
<name>A0A068PRS8_9CEST</name>
<dbReference type="GO" id="GO:0008137">
    <property type="term" value="F:NADH dehydrogenase (ubiquinone) activity"/>
    <property type="evidence" value="ECO:0007669"/>
    <property type="project" value="UniProtKB-UniRule"/>
</dbReference>
<keyword evidence="9" id="KW-1278">Translocase</keyword>
<comment type="function">
    <text evidence="9">Core subunit of the mitochondrial membrane respiratory chain NADH dehydrogenase (Complex I) which catalyzes electron transfer from NADH through the respiratory chain, using ubiquinone as an electron acceptor. Essential for the catalytic activity of complex I.</text>
</comment>
<dbReference type="EMBL" id="AB905198">
    <property type="protein sequence ID" value="BAP10785.1"/>
    <property type="molecule type" value="Genomic_DNA"/>
</dbReference>
<reference evidence="10" key="1">
    <citation type="journal article" date="2014" name="Int. J. Parasitol.">
        <title>Phylogenetic characterisation of Taenia tapeworms in spotted hyenas and reconsideration of the "Out of Africa" hypothesis of Taenia in humans.</title>
        <authorList>
            <person name="Terefe Y."/>
            <person name="Hailemariam Z."/>
            <person name="Menkir S."/>
            <person name="Nakao M."/>
            <person name="Lavikainen A."/>
            <person name="Haukisalmi V."/>
            <person name="Iwaki T."/>
            <person name="Okamoto M."/>
            <person name="Ito A."/>
        </authorList>
    </citation>
    <scope>NUCLEOTIDE SEQUENCE</scope>
    <source>
        <strain evidence="10">Tre152</strain>
    </source>
</reference>
<keyword evidence="9 10" id="KW-0496">Mitochondrion</keyword>
<keyword evidence="5 9" id="KW-0812">Transmembrane</keyword>
<evidence type="ECO:0000256" key="7">
    <source>
        <dbReference type="ARBA" id="ARBA00023136"/>
    </source>
</evidence>
<dbReference type="EC" id="7.1.1.2" evidence="9"/>
<keyword evidence="9" id="KW-0830">Ubiquinone</keyword>
<dbReference type="InterPro" id="IPR038430">
    <property type="entry name" value="NDAH_ubi_oxred_su3_sf"/>
</dbReference>
<feature type="transmembrane region" description="Helical" evidence="9">
    <location>
        <begin position="6"/>
        <end position="30"/>
    </location>
</feature>
<dbReference type="AlphaFoldDB" id="A0A068PRS8"/>
<keyword evidence="4 9" id="KW-0813">Transport</keyword>
<evidence type="ECO:0000256" key="8">
    <source>
        <dbReference type="ARBA" id="ARBA00049551"/>
    </source>
</evidence>
<keyword evidence="9" id="KW-0679">Respiratory chain</keyword>
<gene>
    <name evidence="10" type="primary">nad3</name>
</gene>
<dbReference type="Pfam" id="PF00507">
    <property type="entry name" value="Oxidored_q4"/>
    <property type="match status" value="1"/>
</dbReference>
<keyword evidence="9" id="KW-0249">Electron transport</keyword>
<comment type="similarity">
    <text evidence="2 9">Belongs to the complex I subunit 3 family.</text>
</comment>
<comment type="catalytic activity">
    <reaction evidence="8 9">
        <text>a ubiquinone + NADH + 5 H(+)(in) = a ubiquinol + NAD(+) + 4 H(+)(out)</text>
        <dbReference type="Rhea" id="RHEA:29091"/>
        <dbReference type="Rhea" id="RHEA-COMP:9565"/>
        <dbReference type="Rhea" id="RHEA-COMP:9566"/>
        <dbReference type="ChEBI" id="CHEBI:15378"/>
        <dbReference type="ChEBI" id="CHEBI:16389"/>
        <dbReference type="ChEBI" id="CHEBI:17976"/>
        <dbReference type="ChEBI" id="CHEBI:57540"/>
        <dbReference type="ChEBI" id="CHEBI:57945"/>
        <dbReference type="EC" id="7.1.1.2"/>
    </reaction>
</comment>